<organism evidence="1 2">
    <name type="scientific">Dendryphion nanum</name>
    <dbReference type="NCBI Taxonomy" id="256645"/>
    <lineage>
        <taxon>Eukaryota</taxon>
        <taxon>Fungi</taxon>
        <taxon>Dikarya</taxon>
        <taxon>Ascomycota</taxon>
        <taxon>Pezizomycotina</taxon>
        <taxon>Dothideomycetes</taxon>
        <taxon>Pleosporomycetidae</taxon>
        <taxon>Pleosporales</taxon>
        <taxon>Torulaceae</taxon>
        <taxon>Dendryphion</taxon>
    </lineage>
</organism>
<dbReference type="EMBL" id="JAGMWT010000003">
    <property type="protein sequence ID" value="KAH7132220.1"/>
    <property type="molecule type" value="Genomic_DNA"/>
</dbReference>
<comment type="caution">
    <text evidence="1">The sequence shown here is derived from an EMBL/GenBank/DDBJ whole genome shotgun (WGS) entry which is preliminary data.</text>
</comment>
<dbReference type="Proteomes" id="UP000700596">
    <property type="component" value="Unassembled WGS sequence"/>
</dbReference>
<gene>
    <name evidence="1" type="ORF">B0J11DRAFT_220358</name>
</gene>
<reference evidence="1" key="1">
    <citation type="journal article" date="2021" name="Nat. Commun.">
        <title>Genetic determinants of endophytism in the Arabidopsis root mycobiome.</title>
        <authorList>
            <person name="Mesny F."/>
            <person name="Miyauchi S."/>
            <person name="Thiergart T."/>
            <person name="Pickel B."/>
            <person name="Atanasova L."/>
            <person name="Karlsson M."/>
            <person name="Huettel B."/>
            <person name="Barry K.W."/>
            <person name="Haridas S."/>
            <person name="Chen C."/>
            <person name="Bauer D."/>
            <person name="Andreopoulos W."/>
            <person name="Pangilinan J."/>
            <person name="LaButti K."/>
            <person name="Riley R."/>
            <person name="Lipzen A."/>
            <person name="Clum A."/>
            <person name="Drula E."/>
            <person name="Henrissat B."/>
            <person name="Kohler A."/>
            <person name="Grigoriev I.V."/>
            <person name="Martin F.M."/>
            <person name="Hacquard S."/>
        </authorList>
    </citation>
    <scope>NUCLEOTIDE SEQUENCE</scope>
    <source>
        <strain evidence="1">MPI-CAGE-CH-0243</strain>
    </source>
</reference>
<accession>A0A9P9E6C5</accession>
<protein>
    <submittedName>
        <fullName evidence="1">Uncharacterized protein</fullName>
    </submittedName>
</protein>
<keyword evidence="2" id="KW-1185">Reference proteome</keyword>
<proteinExistence type="predicted"/>
<evidence type="ECO:0000313" key="2">
    <source>
        <dbReference type="Proteomes" id="UP000700596"/>
    </source>
</evidence>
<evidence type="ECO:0000313" key="1">
    <source>
        <dbReference type="EMBL" id="KAH7132220.1"/>
    </source>
</evidence>
<name>A0A9P9E6C5_9PLEO</name>
<dbReference type="AlphaFoldDB" id="A0A9P9E6C5"/>
<sequence>MNRTQYWFLYTALLELRSYGRALSVGGSDSIYARFSPGFSRYPVSYIFLLSKDFVPYAPFFFFYFPDCERTVGPSVLMFLRVGLGSRVWMINVYERDATSPFSLISRHHSR</sequence>